<feature type="domain" description="Penicillin-binding protein transpeptidase" evidence="1">
    <location>
        <begin position="5"/>
        <end position="78"/>
    </location>
</feature>
<dbReference type="Pfam" id="PF00905">
    <property type="entry name" value="Transpeptidase"/>
    <property type="match status" value="1"/>
</dbReference>
<dbReference type="PANTHER" id="PTHR30627">
    <property type="entry name" value="PEPTIDOGLYCAN D,D-TRANSPEPTIDASE"/>
    <property type="match status" value="1"/>
</dbReference>
<dbReference type="InterPro" id="IPR050515">
    <property type="entry name" value="Beta-lactam/transpept"/>
</dbReference>
<dbReference type="EMBL" id="BAAARW010000002">
    <property type="protein sequence ID" value="GAA2402585.1"/>
    <property type="molecule type" value="Genomic_DNA"/>
</dbReference>
<evidence type="ECO:0000259" key="1">
    <source>
        <dbReference type="Pfam" id="PF00905"/>
    </source>
</evidence>
<dbReference type="Gene3D" id="3.40.710.10">
    <property type="entry name" value="DD-peptidase/beta-lactamase superfamily"/>
    <property type="match status" value="1"/>
</dbReference>
<accession>A0ABN3IEK6</accession>
<proteinExistence type="predicted"/>
<evidence type="ECO:0000313" key="3">
    <source>
        <dbReference type="Proteomes" id="UP001501231"/>
    </source>
</evidence>
<dbReference type="PANTHER" id="PTHR30627:SF24">
    <property type="entry name" value="PENICILLIN-BINDING PROTEIN 4B"/>
    <property type="match status" value="1"/>
</dbReference>
<evidence type="ECO:0000313" key="2">
    <source>
        <dbReference type="EMBL" id="GAA2402585.1"/>
    </source>
</evidence>
<gene>
    <name evidence="2" type="ORF">GCM10010191_07630</name>
</gene>
<dbReference type="SUPFAM" id="SSF56601">
    <property type="entry name" value="beta-lactamase/transpeptidase-like"/>
    <property type="match status" value="1"/>
</dbReference>
<keyword evidence="3" id="KW-1185">Reference proteome</keyword>
<dbReference type="RefSeq" id="WP_344586973.1">
    <property type="nucleotide sequence ID" value="NZ_BAAARW010000002.1"/>
</dbReference>
<comment type="caution">
    <text evidence="2">The sequence shown here is derived from an EMBL/GenBank/DDBJ whole genome shotgun (WGS) entry which is preliminary data.</text>
</comment>
<dbReference type="Proteomes" id="UP001501231">
    <property type="component" value="Unassembled WGS sequence"/>
</dbReference>
<protein>
    <recommendedName>
        <fullName evidence="1">Penicillin-binding protein transpeptidase domain-containing protein</fullName>
    </recommendedName>
</protein>
<dbReference type="InterPro" id="IPR001460">
    <property type="entry name" value="PCN-bd_Tpept"/>
</dbReference>
<name>A0ABN3IEK6_9ACTN</name>
<dbReference type="InterPro" id="IPR012338">
    <property type="entry name" value="Beta-lactam/transpept-like"/>
</dbReference>
<organism evidence="2 3">
    <name type="scientific">Actinomadura vinacea</name>
    <dbReference type="NCBI Taxonomy" id="115336"/>
    <lineage>
        <taxon>Bacteria</taxon>
        <taxon>Bacillati</taxon>
        <taxon>Actinomycetota</taxon>
        <taxon>Actinomycetes</taxon>
        <taxon>Streptosporangiales</taxon>
        <taxon>Thermomonosporaceae</taxon>
        <taxon>Actinomadura</taxon>
    </lineage>
</organism>
<reference evidence="2 3" key="1">
    <citation type="journal article" date="2019" name="Int. J. Syst. Evol. Microbiol.">
        <title>The Global Catalogue of Microorganisms (GCM) 10K type strain sequencing project: providing services to taxonomists for standard genome sequencing and annotation.</title>
        <authorList>
            <consortium name="The Broad Institute Genomics Platform"/>
            <consortium name="The Broad Institute Genome Sequencing Center for Infectious Disease"/>
            <person name="Wu L."/>
            <person name="Ma J."/>
        </authorList>
    </citation>
    <scope>NUCLEOTIDE SEQUENCE [LARGE SCALE GENOMIC DNA]</scope>
    <source>
        <strain evidence="2 3">JCM 3325</strain>
    </source>
</reference>
<sequence>MPGADALRAMMRAVVTGGTAERAGLPEGTAGKTGTAEVGGGAPHAWFIGFRDDVAFAVLVTAGGSGGEVAAPLAARFLRALKR</sequence>